<dbReference type="PANTHER" id="PTHR36440:SF1">
    <property type="entry name" value="PUTATIVE (AFU_ORTHOLOGUE AFUA_8G07350)-RELATED"/>
    <property type="match status" value="1"/>
</dbReference>
<dbReference type="HOGENOM" id="CLU_103066_3_0_11"/>
<dbReference type="Proteomes" id="UP000000657">
    <property type="component" value="Chromosome"/>
</dbReference>
<sequence>MDDQASEQKLRINHVPAGKGPTTWFDGDAYTIKASRDSTGGSLSFLEASIPPGSGPPPHIHTLEDEAFYILSGSLEFRSGGQSRQVGTGDFIHVPRGVGHSFRNNGVHAVRMVFLYTPGGFENFFVEAGEPAEPGRPIPRWGPEDYPRAVEIATRYGWQPSLEEDEG</sequence>
<reference evidence="2 3" key="1">
    <citation type="journal article" date="2007" name="Genome Res.">
        <title>Genome characteristics of facultatively symbiotic Frankia sp. strains reflect host range and host plant biogeography.</title>
        <authorList>
            <person name="Normand P."/>
            <person name="Lapierre P."/>
            <person name="Tisa L.S."/>
            <person name="Gogarten J.P."/>
            <person name="Alloisio N."/>
            <person name="Bagnarol E."/>
            <person name="Bassi C.A."/>
            <person name="Berry A.M."/>
            <person name="Bickhart D.M."/>
            <person name="Choisne N."/>
            <person name="Couloux A."/>
            <person name="Cournoyer B."/>
            <person name="Cruveiller S."/>
            <person name="Daubin V."/>
            <person name="Demange N."/>
            <person name="Francino M.P."/>
            <person name="Goltsman E."/>
            <person name="Huang Y."/>
            <person name="Kopp O.R."/>
            <person name="Labarre L."/>
            <person name="Lapidus A."/>
            <person name="Lavire C."/>
            <person name="Marechal J."/>
            <person name="Martinez M."/>
            <person name="Mastronunzio J.E."/>
            <person name="Mullin B.C."/>
            <person name="Niemann J."/>
            <person name="Pujic P."/>
            <person name="Rawnsley T."/>
            <person name="Rouy Z."/>
            <person name="Schenowitz C."/>
            <person name="Sellstedt A."/>
            <person name="Tavares F."/>
            <person name="Tomkins J.P."/>
            <person name="Vallenet D."/>
            <person name="Valverde C."/>
            <person name="Wall L.G."/>
            <person name="Wang Y."/>
            <person name="Medigue C."/>
            <person name="Benson D.R."/>
        </authorList>
    </citation>
    <scope>NUCLEOTIDE SEQUENCE [LARGE SCALE GENOMIC DNA]</scope>
    <source>
        <strain evidence="3">DSM 45986 / CECT 9034 / ACN14a</strain>
    </source>
</reference>
<dbReference type="AlphaFoldDB" id="Q0RGV7"/>
<evidence type="ECO:0000313" key="3">
    <source>
        <dbReference type="Proteomes" id="UP000000657"/>
    </source>
</evidence>
<keyword evidence="3" id="KW-1185">Reference proteome</keyword>
<dbReference type="eggNOG" id="COG0662">
    <property type="taxonomic scope" value="Bacteria"/>
</dbReference>
<evidence type="ECO:0000313" key="2">
    <source>
        <dbReference type="EMBL" id="CAJ63279.1"/>
    </source>
</evidence>
<evidence type="ECO:0000259" key="1">
    <source>
        <dbReference type="Pfam" id="PF07883"/>
    </source>
</evidence>
<dbReference type="KEGG" id="fal:FRAAL4637"/>
<organism evidence="2 3">
    <name type="scientific">Frankia alni (strain DSM 45986 / CECT 9034 / ACN14a)</name>
    <dbReference type="NCBI Taxonomy" id="326424"/>
    <lineage>
        <taxon>Bacteria</taxon>
        <taxon>Bacillati</taxon>
        <taxon>Actinomycetota</taxon>
        <taxon>Actinomycetes</taxon>
        <taxon>Frankiales</taxon>
        <taxon>Frankiaceae</taxon>
        <taxon>Frankia</taxon>
    </lineage>
</organism>
<dbReference type="STRING" id="326424.FRAAL4637"/>
<accession>Q0RGV7</accession>
<dbReference type="SUPFAM" id="SSF51182">
    <property type="entry name" value="RmlC-like cupins"/>
    <property type="match status" value="1"/>
</dbReference>
<dbReference type="InterPro" id="IPR011051">
    <property type="entry name" value="RmlC_Cupin_sf"/>
</dbReference>
<dbReference type="EMBL" id="CT573213">
    <property type="protein sequence ID" value="CAJ63279.1"/>
    <property type="molecule type" value="Genomic_DNA"/>
</dbReference>
<feature type="domain" description="Cupin type-2" evidence="1">
    <location>
        <begin position="49"/>
        <end position="115"/>
    </location>
</feature>
<dbReference type="InterPro" id="IPR013096">
    <property type="entry name" value="Cupin_2"/>
</dbReference>
<dbReference type="Gene3D" id="2.60.120.10">
    <property type="entry name" value="Jelly Rolls"/>
    <property type="match status" value="1"/>
</dbReference>
<gene>
    <name evidence="2" type="ordered locus">FRAAL4637</name>
</gene>
<name>Q0RGV7_FRAAA</name>
<dbReference type="RefSeq" id="WP_011605753.1">
    <property type="nucleotide sequence ID" value="NC_008278.1"/>
</dbReference>
<dbReference type="InterPro" id="IPR014710">
    <property type="entry name" value="RmlC-like_jellyroll"/>
</dbReference>
<proteinExistence type="predicted"/>
<dbReference type="Pfam" id="PF07883">
    <property type="entry name" value="Cupin_2"/>
    <property type="match status" value="1"/>
</dbReference>
<dbReference type="OrthoDB" id="9090296at2"/>
<dbReference type="PANTHER" id="PTHR36440">
    <property type="entry name" value="PUTATIVE (AFU_ORTHOLOGUE AFUA_8G07350)-RELATED"/>
    <property type="match status" value="1"/>
</dbReference>
<dbReference type="InterPro" id="IPR053146">
    <property type="entry name" value="QDO-like"/>
</dbReference>
<protein>
    <recommendedName>
        <fullName evidence="1">Cupin type-2 domain-containing protein</fullName>
    </recommendedName>
</protein>